<reference evidence="3" key="2">
    <citation type="journal article" date="2009" name="Fungal Genet. Biol.">
        <title>The 2008 update of the Aspergillus nidulans genome annotation: a community effort.</title>
        <authorList>
            <person name="Wortman J.R."/>
            <person name="Gilsenan J.M."/>
            <person name="Joardar V."/>
            <person name="Deegan J."/>
            <person name="Clutterbuck J."/>
            <person name="Andersen M.R."/>
            <person name="Archer D."/>
            <person name="Bencina M."/>
            <person name="Braus G."/>
            <person name="Coutinho P."/>
            <person name="von Dohren H."/>
            <person name="Doonan J."/>
            <person name="Driessen A.J."/>
            <person name="Durek P."/>
            <person name="Espeso E."/>
            <person name="Fekete E."/>
            <person name="Flipphi M."/>
            <person name="Estrada C.G."/>
            <person name="Geysens S."/>
            <person name="Goldman G."/>
            <person name="de Groot P.W."/>
            <person name="Hansen K."/>
            <person name="Harris S.D."/>
            <person name="Heinekamp T."/>
            <person name="Helmstaedt K."/>
            <person name="Henrissat B."/>
            <person name="Hofmann G."/>
            <person name="Homan T."/>
            <person name="Horio T."/>
            <person name="Horiuchi H."/>
            <person name="James S."/>
            <person name="Jones M."/>
            <person name="Karaffa L."/>
            <person name="Karanyi Z."/>
            <person name="Kato M."/>
            <person name="Keller N."/>
            <person name="Kelly D.E."/>
            <person name="Kiel J.A."/>
            <person name="Kim J.M."/>
            <person name="van der Klei I.J."/>
            <person name="Klis F.M."/>
            <person name="Kovalchuk A."/>
            <person name="Krasevec N."/>
            <person name="Kubicek C.P."/>
            <person name="Liu B."/>
            <person name="Maccabe A."/>
            <person name="Meyer V."/>
            <person name="Mirabito P."/>
            <person name="Miskei M."/>
            <person name="Mos M."/>
            <person name="Mullins J."/>
            <person name="Nelson D.R."/>
            <person name="Nielsen J."/>
            <person name="Oakley B.R."/>
            <person name="Osmani S.A."/>
            <person name="Pakula T."/>
            <person name="Paszewski A."/>
            <person name="Paulsen I."/>
            <person name="Pilsyk S."/>
            <person name="Pocsi I."/>
            <person name="Punt P.J."/>
            <person name="Ram A.F."/>
            <person name="Ren Q."/>
            <person name="Robellet X."/>
            <person name="Robson G."/>
            <person name="Seiboth B."/>
            <person name="van Solingen P."/>
            <person name="Specht T."/>
            <person name="Sun J."/>
            <person name="Taheri-Talesh N."/>
            <person name="Takeshita N."/>
            <person name="Ussery D."/>
            <person name="vanKuyk P.A."/>
            <person name="Visser H."/>
            <person name="van de Vondervoort P.J."/>
            <person name="de Vries R.P."/>
            <person name="Walton J."/>
            <person name="Xiang X."/>
            <person name="Xiong Y."/>
            <person name="Zeng A.P."/>
            <person name="Brandt B.W."/>
            <person name="Cornell M.J."/>
            <person name="van den Hondel C.A."/>
            <person name="Visser J."/>
            <person name="Oliver S.G."/>
            <person name="Turner G."/>
        </authorList>
    </citation>
    <scope>GENOME REANNOTATION</scope>
    <source>
        <strain evidence="3">FGSC A4 / ATCC 38163 / CBS 112.46 / NRRL 194 / M139</strain>
    </source>
</reference>
<accession>Q5B9H8</accession>
<dbReference type="Proteomes" id="UP000000560">
    <property type="component" value="Chromosome VI"/>
</dbReference>
<dbReference type="GeneID" id="2874430"/>
<organism evidence="2 3">
    <name type="scientific">Emericella nidulans (strain FGSC A4 / ATCC 38163 / CBS 112.46 / NRRL 194 / M139)</name>
    <name type="common">Aspergillus nidulans</name>
    <dbReference type="NCBI Taxonomy" id="227321"/>
    <lineage>
        <taxon>Eukaryota</taxon>
        <taxon>Fungi</taxon>
        <taxon>Dikarya</taxon>
        <taxon>Ascomycota</taxon>
        <taxon>Pezizomycotina</taxon>
        <taxon>Eurotiomycetes</taxon>
        <taxon>Eurotiomycetidae</taxon>
        <taxon>Eurotiales</taxon>
        <taxon>Aspergillaceae</taxon>
        <taxon>Aspergillus</taxon>
        <taxon>Aspergillus subgen. Nidulantes</taxon>
    </lineage>
</organism>
<dbReference type="AlphaFoldDB" id="Q5B9H8"/>
<evidence type="ECO:0000313" key="3">
    <source>
        <dbReference type="Proteomes" id="UP000000560"/>
    </source>
</evidence>
<name>Q5B9H8_EMENI</name>
<dbReference type="RefSeq" id="XP_660406.1">
    <property type="nucleotide sequence ID" value="XM_655314.1"/>
</dbReference>
<keyword evidence="1" id="KW-0732">Signal</keyword>
<dbReference type="OrthoDB" id="4496989at2759"/>
<dbReference type="HOGENOM" id="CLU_1722349_0_0_1"/>
<gene>
    <name evidence="2" type="ORF">ANIA_02802</name>
</gene>
<dbReference type="EMBL" id="BN001306">
    <property type="protein sequence ID" value="CBF83984.1"/>
    <property type="molecule type" value="Genomic_DNA"/>
</dbReference>
<feature type="signal peptide" evidence="1">
    <location>
        <begin position="1"/>
        <end position="23"/>
    </location>
</feature>
<dbReference type="PANTHER" id="PTHR35605">
    <property type="entry name" value="ECP2 EFFECTOR PROTEIN DOMAIN-CONTAINING PROTEIN-RELATED"/>
    <property type="match status" value="1"/>
</dbReference>
<sequence>MYFNNSTRALLVVVAVFAVMVSGHHVRCAGKALAAPTKDLKDAITYLRAMADGKLWHSGDIPAPPKVHTLRPNSCEQIACIQNAEVRWCNDDTTKSRSMEVKHIAEGASVLLNECKDIYKGEEVAGGLLTHPDKWSVIVQEPAKCKVHTWQG</sequence>
<evidence type="ECO:0000256" key="1">
    <source>
        <dbReference type="SAM" id="SignalP"/>
    </source>
</evidence>
<evidence type="ECO:0000313" key="2">
    <source>
        <dbReference type="EMBL" id="CBF83984.1"/>
    </source>
</evidence>
<dbReference type="KEGG" id="ani:ANIA_02802"/>
<protein>
    <recommendedName>
        <fullName evidence="4">Secreted protein</fullName>
    </recommendedName>
</protein>
<keyword evidence="3" id="KW-1185">Reference proteome</keyword>
<feature type="chain" id="PRO_5010343005" description="Secreted protein" evidence="1">
    <location>
        <begin position="24"/>
        <end position="152"/>
    </location>
</feature>
<reference evidence="3" key="1">
    <citation type="journal article" date="2005" name="Nature">
        <title>Sequencing of Aspergillus nidulans and comparative analysis with A. fumigatus and A. oryzae.</title>
        <authorList>
            <person name="Galagan J.E."/>
            <person name="Calvo S.E."/>
            <person name="Cuomo C."/>
            <person name="Ma L.J."/>
            <person name="Wortman J.R."/>
            <person name="Batzoglou S."/>
            <person name="Lee S.I."/>
            <person name="Basturkmen M."/>
            <person name="Spevak C.C."/>
            <person name="Clutterbuck J."/>
            <person name="Kapitonov V."/>
            <person name="Jurka J."/>
            <person name="Scazzocchio C."/>
            <person name="Farman M."/>
            <person name="Butler J."/>
            <person name="Purcell S."/>
            <person name="Harris S."/>
            <person name="Braus G.H."/>
            <person name="Draht O."/>
            <person name="Busch S."/>
            <person name="D'Enfert C."/>
            <person name="Bouchier C."/>
            <person name="Goldman G.H."/>
            <person name="Bell-Pedersen D."/>
            <person name="Griffiths-Jones S."/>
            <person name="Doonan J.H."/>
            <person name="Yu J."/>
            <person name="Vienken K."/>
            <person name="Pain A."/>
            <person name="Freitag M."/>
            <person name="Selker E.U."/>
            <person name="Archer D.B."/>
            <person name="Penalva M.A."/>
            <person name="Oakley B.R."/>
            <person name="Momany M."/>
            <person name="Tanaka T."/>
            <person name="Kumagai T."/>
            <person name="Asai K."/>
            <person name="Machida M."/>
            <person name="Nierman W.C."/>
            <person name="Denning D.W."/>
            <person name="Caddick M."/>
            <person name="Hynes M."/>
            <person name="Paoletti M."/>
            <person name="Fischer R."/>
            <person name="Miller B."/>
            <person name="Dyer P."/>
            <person name="Sachs M.S."/>
            <person name="Osmani S.A."/>
            <person name="Birren B.W."/>
        </authorList>
    </citation>
    <scope>NUCLEOTIDE SEQUENCE [LARGE SCALE GENOMIC DNA]</scope>
    <source>
        <strain evidence="3">FGSC A4 / ATCC 38163 / CBS 112.46 / NRRL 194 / M139</strain>
    </source>
</reference>
<proteinExistence type="predicted"/>
<accession>C8VJJ5</accession>
<dbReference type="VEuPathDB" id="FungiDB:AN2802"/>
<dbReference type="PANTHER" id="PTHR35605:SF1">
    <property type="entry name" value="ECP2 EFFECTOR PROTEIN DOMAIN-CONTAINING PROTEIN-RELATED"/>
    <property type="match status" value="1"/>
</dbReference>
<dbReference type="InParanoid" id="Q5B9H8"/>
<dbReference type="OMA" id="ECVADHE"/>
<evidence type="ECO:0008006" key="4">
    <source>
        <dbReference type="Google" id="ProtNLM"/>
    </source>
</evidence>